<evidence type="ECO:0000256" key="2">
    <source>
        <dbReference type="SAM" id="Coils"/>
    </source>
</evidence>
<comment type="similarity">
    <text evidence="1">Belongs to the membrane fusion protein (MFP) (TC 8.A.1) family.</text>
</comment>
<dbReference type="STRING" id="588602.SAMN04487991_3044"/>
<organism evidence="4 5">
    <name type="scientific">Celeribacter neptunius</name>
    <dbReference type="NCBI Taxonomy" id="588602"/>
    <lineage>
        <taxon>Bacteria</taxon>
        <taxon>Pseudomonadati</taxon>
        <taxon>Pseudomonadota</taxon>
        <taxon>Alphaproteobacteria</taxon>
        <taxon>Rhodobacterales</taxon>
        <taxon>Roseobacteraceae</taxon>
        <taxon>Celeribacter</taxon>
    </lineage>
</organism>
<dbReference type="PANTHER" id="PTHR30469:SF38">
    <property type="entry name" value="HLYD FAMILY SECRETION PROTEIN"/>
    <property type="match status" value="1"/>
</dbReference>
<sequence length="356" mass="37263">MNITSRKIFGFLGLVILPFPGFAEAPLKVEMIVATPAPLIRQLSLVGSVEATKSFPASFRNGGQINFLDADAGRFVAAGEVIARIDATNVRAALDAARANLNAAEAALVQAEQARDRTRNMLTRGVGTQAQYDEAEQAYLEAAASRDQATALLETAQQALEDTVLSAEQDVIVTEKFADFGEVVSAGTAVVELAPEGKRQAVFLAPDAAGLSDMRGHEIVLDPSGSMGSFSTTVSEVLPVLTETGTVEIHADIPADLAGQIPLGASITGRASLSTVDQIALPWEVLSANADGPAVWLVDPATNTVTLHPVRISIYTDEVVSIAEGLAPGDRVVAAGSHLLYDGRKVQPLQPAEGTE</sequence>
<dbReference type="Pfam" id="PF25967">
    <property type="entry name" value="RND-MFP_C"/>
    <property type="match status" value="1"/>
</dbReference>
<dbReference type="AlphaFoldDB" id="A0A1I3UG94"/>
<evidence type="ECO:0000313" key="4">
    <source>
        <dbReference type="EMBL" id="SFJ82050.1"/>
    </source>
</evidence>
<evidence type="ECO:0000256" key="1">
    <source>
        <dbReference type="ARBA" id="ARBA00009477"/>
    </source>
</evidence>
<evidence type="ECO:0000259" key="3">
    <source>
        <dbReference type="Pfam" id="PF25967"/>
    </source>
</evidence>
<dbReference type="EMBL" id="FORH01000006">
    <property type="protein sequence ID" value="SFJ82050.1"/>
    <property type="molecule type" value="Genomic_DNA"/>
</dbReference>
<dbReference type="PANTHER" id="PTHR30469">
    <property type="entry name" value="MULTIDRUG RESISTANCE PROTEIN MDTA"/>
    <property type="match status" value="1"/>
</dbReference>
<dbReference type="NCBIfam" id="TIGR01730">
    <property type="entry name" value="RND_mfp"/>
    <property type="match status" value="1"/>
</dbReference>
<proteinExistence type="inferred from homology"/>
<accession>A0A1I3UG94</accession>
<dbReference type="Proteomes" id="UP000199630">
    <property type="component" value="Unassembled WGS sequence"/>
</dbReference>
<dbReference type="InterPro" id="IPR058627">
    <property type="entry name" value="MdtA-like_C"/>
</dbReference>
<dbReference type="InterPro" id="IPR006143">
    <property type="entry name" value="RND_pump_MFP"/>
</dbReference>
<feature type="coiled-coil region" evidence="2">
    <location>
        <begin position="87"/>
        <end position="121"/>
    </location>
</feature>
<dbReference type="RefSeq" id="WP_177213172.1">
    <property type="nucleotide sequence ID" value="NZ_FORH01000006.1"/>
</dbReference>
<dbReference type="Gene3D" id="2.40.420.20">
    <property type="match status" value="1"/>
</dbReference>
<keyword evidence="5" id="KW-1185">Reference proteome</keyword>
<dbReference type="GO" id="GO:0015562">
    <property type="term" value="F:efflux transmembrane transporter activity"/>
    <property type="evidence" value="ECO:0007669"/>
    <property type="project" value="TreeGrafter"/>
</dbReference>
<reference evidence="5" key="1">
    <citation type="submission" date="2016-10" db="EMBL/GenBank/DDBJ databases">
        <authorList>
            <person name="Varghese N."/>
            <person name="Submissions S."/>
        </authorList>
    </citation>
    <scope>NUCLEOTIDE SEQUENCE [LARGE SCALE GENOMIC DNA]</scope>
    <source>
        <strain evidence="5">DSM 26471</strain>
    </source>
</reference>
<dbReference type="Gene3D" id="1.10.287.470">
    <property type="entry name" value="Helix hairpin bin"/>
    <property type="match status" value="1"/>
</dbReference>
<feature type="domain" description="Multidrug resistance protein MdtA-like C-terminal permuted SH3" evidence="3">
    <location>
        <begin position="281"/>
        <end position="336"/>
    </location>
</feature>
<gene>
    <name evidence="4" type="ORF">SAMN04487991_3044</name>
</gene>
<dbReference type="GO" id="GO:1990281">
    <property type="term" value="C:efflux pump complex"/>
    <property type="evidence" value="ECO:0007669"/>
    <property type="project" value="TreeGrafter"/>
</dbReference>
<evidence type="ECO:0000313" key="5">
    <source>
        <dbReference type="Proteomes" id="UP000199630"/>
    </source>
</evidence>
<dbReference type="Gene3D" id="2.40.50.100">
    <property type="match status" value="1"/>
</dbReference>
<name>A0A1I3UG94_9RHOB</name>
<keyword evidence="2" id="KW-0175">Coiled coil</keyword>
<dbReference type="SUPFAM" id="SSF111369">
    <property type="entry name" value="HlyD-like secretion proteins"/>
    <property type="match status" value="1"/>
</dbReference>
<protein>
    <submittedName>
        <fullName evidence="4">RND family efflux transporter, MFP subunit</fullName>
    </submittedName>
</protein>